<evidence type="ECO:0000313" key="1">
    <source>
        <dbReference type="EMBL" id="NMJ41806.1"/>
    </source>
</evidence>
<reference evidence="1 2" key="1">
    <citation type="submission" date="2020-03" db="EMBL/GenBank/DDBJ databases">
        <authorList>
            <person name="Sun Q."/>
        </authorList>
    </citation>
    <scope>NUCLEOTIDE SEQUENCE [LARGE SCALE GENOMIC DNA]</scope>
    <source>
        <strain evidence="1 2">JC162</strain>
    </source>
</reference>
<dbReference type="EMBL" id="JABBKX010000003">
    <property type="protein sequence ID" value="NMJ41806.1"/>
    <property type="molecule type" value="Genomic_DNA"/>
</dbReference>
<accession>A0A848ECN0</accession>
<dbReference type="RefSeq" id="WP_170054046.1">
    <property type="nucleotide sequence ID" value="NZ_JABBKX010000003.1"/>
</dbReference>
<organism evidence="1 2">
    <name type="scientific">Neoroseomonas marina</name>
    <dbReference type="NCBI Taxonomy" id="1232220"/>
    <lineage>
        <taxon>Bacteria</taxon>
        <taxon>Pseudomonadati</taxon>
        <taxon>Pseudomonadota</taxon>
        <taxon>Alphaproteobacteria</taxon>
        <taxon>Acetobacterales</taxon>
        <taxon>Acetobacteraceae</taxon>
        <taxon>Neoroseomonas</taxon>
    </lineage>
</organism>
<keyword evidence="2" id="KW-1185">Reference proteome</keyword>
<name>A0A848ECN0_9PROT</name>
<sequence>MPFNASDLTALTAANGFTLWHYRTPDPRASVVAPGYFAGAEPPLLPGDIIIVQAADATALVPIRGSALAGGGVTVDLAGLTPNLLRSATLLVDVMVSAAATARAVLLDAIPGVLVEASSQTVAATVTGPIAQATFALRDANGADVRPPQTAPVSAGRASATFVIPGAGSGYRFSVADASDPTLFNLSAPFVVSPLPRLLTEGGGRLLLETGGTMIL</sequence>
<dbReference type="AlphaFoldDB" id="A0A848ECN0"/>
<gene>
    <name evidence="1" type="ORF">GWK16_11170</name>
</gene>
<comment type="caution">
    <text evidence="1">The sequence shown here is derived from an EMBL/GenBank/DDBJ whole genome shotgun (WGS) entry which is preliminary data.</text>
</comment>
<evidence type="ECO:0000313" key="2">
    <source>
        <dbReference type="Proteomes" id="UP000548582"/>
    </source>
</evidence>
<proteinExistence type="predicted"/>
<protein>
    <submittedName>
        <fullName evidence="1">Uncharacterized protein</fullName>
    </submittedName>
</protein>
<dbReference type="Proteomes" id="UP000548582">
    <property type="component" value="Unassembled WGS sequence"/>
</dbReference>